<feature type="region of interest" description="Disordered" evidence="1">
    <location>
        <begin position="390"/>
        <end position="488"/>
    </location>
</feature>
<dbReference type="GO" id="GO:0000166">
    <property type="term" value="F:nucleotide binding"/>
    <property type="evidence" value="ECO:0007669"/>
    <property type="project" value="InterPro"/>
</dbReference>
<dbReference type="AlphaFoldDB" id="A0A4S8STC8"/>
<reference evidence="4 5" key="1">
    <citation type="submission" date="2018-10" db="EMBL/GenBank/DDBJ databases">
        <title>Fifty Aureobasidium pullulans genomes reveal a recombining polyextremotolerant generalist.</title>
        <authorList>
            <person name="Gostincar C."/>
            <person name="Turk M."/>
            <person name="Zajc J."/>
            <person name="Gunde-Cimerman N."/>
        </authorList>
    </citation>
    <scope>NUCLEOTIDE SEQUENCE [LARGE SCALE GENOMIC DNA]</scope>
    <source>
        <strain evidence="4 5">EXF-11900</strain>
    </source>
</reference>
<dbReference type="InterPro" id="IPR051317">
    <property type="entry name" value="Gfo/Idh/MocA_oxidoreduct"/>
</dbReference>
<dbReference type="Gene3D" id="3.30.360.10">
    <property type="entry name" value="Dihydrodipicolinate Reductase, domain 2"/>
    <property type="match status" value="1"/>
</dbReference>
<protein>
    <submittedName>
        <fullName evidence="4">NAD(P)-binding protein</fullName>
    </submittedName>
</protein>
<evidence type="ECO:0000313" key="5">
    <source>
        <dbReference type="Proteomes" id="UP000304951"/>
    </source>
</evidence>
<evidence type="ECO:0000313" key="4">
    <source>
        <dbReference type="EMBL" id="THV74374.1"/>
    </source>
</evidence>
<dbReference type="PANTHER" id="PTHR43708">
    <property type="entry name" value="CONSERVED EXPRESSED OXIDOREDUCTASE (EUROFUNG)"/>
    <property type="match status" value="1"/>
</dbReference>
<dbReference type="InterPro" id="IPR055080">
    <property type="entry name" value="Gal80p-like_C"/>
</dbReference>
<evidence type="ECO:0000259" key="3">
    <source>
        <dbReference type="Pfam" id="PF22685"/>
    </source>
</evidence>
<dbReference type="SUPFAM" id="SSF51735">
    <property type="entry name" value="NAD(P)-binding Rossmann-fold domains"/>
    <property type="match status" value="1"/>
</dbReference>
<gene>
    <name evidence="4" type="ORF">D6D28_02597</name>
</gene>
<dbReference type="Pfam" id="PF01408">
    <property type="entry name" value="GFO_IDH_MocA"/>
    <property type="match status" value="1"/>
</dbReference>
<evidence type="ECO:0000256" key="1">
    <source>
        <dbReference type="SAM" id="MobiDB-lite"/>
    </source>
</evidence>
<organism evidence="4 5">
    <name type="scientific">Aureobasidium pullulans</name>
    <name type="common">Black yeast</name>
    <name type="synonym">Pullularia pullulans</name>
    <dbReference type="NCBI Taxonomy" id="5580"/>
    <lineage>
        <taxon>Eukaryota</taxon>
        <taxon>Fungi</taxon>
        <taxon>Dikarya</taxon>
        <taxon>Ascomycota</taxon>
        <taxon>Pezizomycotina</taxon>
        <taxon>Dothideomycetes</taxon>
        <taxon>Dothideomycetidae</taxon>
        <taxon>Dothideales</taxon>
        <taxon>Saccotheciaceae</taxon>
        <taxon>Aureobasidium</taxon>
    </lineage>
</organism>
<dbReference type="Proteomes" id="UP000304951">
    <property type="component" value="Unassembled WGS sequence"/>
</dbReference>
<dbReference type="InterPro" id="IPR000683">
    <property type="entry name" value="Gfo/Idh/MocA-like_OxRdtase_N"/>
</dbReference>
<accession>A0A4S8STC8</accession>
<dbReference type="Gene3D" id="3.40.50.720">
    <property type="entry name" value="NAD(P)-binding Rossmann-like Domain"/>
    <property type="match status" value="1"/>
</dbReference>
<dbReference type="Pfam" id="PF22685">
    <property type="entry name" value="Gal80p_C-like"/>
    <property type="match status" value="1"/>
</dbReference>
<feature type="domain" description="Gal80p-like C-terminal" evidence="3">
    <location>
        <begin position="162"/>
        <end position="310"/>
    </location>
</feature>
<evidence type="ECO:0000259" key="2">
    <source>
        <dbReference type="Pfam" id="PF01408"/>
    </source>
</evidence>
<sequence length="488" mass="52657">MKQQPLFSSIHSTISYLNFIMSPIRIGLIGLSTNSQGTSWASAAHLPYLLSEQGKAHYEIKALCNSSVESARKSIEHYKLPGEVKAYDSAQDLANDKDIDLIVCVVGVERHYELLKPAVEAGKNIYTELPLASNMEQIRELVSLAEKQGSKTMFGSQGQASPVVKVIKGLIADGKLGRVLSTSLKGNFGIAGGDSIPTGFKYIVVREAGGNSATIFFLHSFNCLLETFGELEAFSSVMGIERPRMNLIDLKQNGKVVETIDKDTPDNIMLQGRFKSGALVNYELRSAAQFPGEPGVRWTIHGDKGEILVTCPSGMFDINHEGVKIQFHDMSKDSAETIDLPSDSLADLKHPAQNVGRLYEAYAKGESDSYCDWKLALRRHELIEEMFQRGDGSKPFGEKASYVTKDGSSSGSSTGASSGSIQGSQAEVDADAQGSILADREVKPKEITREAGSGNTQTTVEALEAEGFGASSGKNDLSRNGGNRDLAS</sequence>
<comment type="caution">
    <text evidence="4">The sequence shown here is derived from an EMBL/GenBank/DDBJ whole genome shotgun (WGS) entry which is preliminary data.</text>
</comment>
<dbReference type="InterPro" id="IPR036291">
    <property type="entry name" value="NAD(P)-bd_dom_sf"/>
</dbReference>
<name>A0A4S8STC8_AURPU</name>
<dbReference type="SUPFAM" id="SSF55347">
    <property type="entry name" value="Glyceraldehyde-3-phosphate dehydrogenase-like, C-terminal domain"/>
    <property type="match status" value="1"/>
</dbReference>
<dbReference type="PANTHER" id="PTHR43708:SF1">
    <property type="entry name" value="GALACTOSE_LACTOSE METABOLISM REGULATORY PROTEIN GAL80"/>
    <property type="match status" value="1"/>
</dbReference>
<feature type="compositionally biased region" description="Polar residues" evidence="1">
    <location>
        <begin position="472"/>
        <end position="481"/>
    </location>
</feature>
<feature type="domain" description="Gfo/Idh/MocA-like oxidoreductase N-terminal" evidence="2">
    <location>
        <begin position="37"/>
        <end position="154"/>
    </location>
</feature>
<proteinExistence type="predicted"/>
<dbReference type="EMBL" id="QZAF01000064">
    <property type="protein sequence ID" value="THV74374.1"/>
    <property type="molecule type" value="Genomic_DNA"/>
</dbReference>
<feature type="compositionally biased region" description="Low complexity" evidence="1">
    <location>
        <begin position="407"/>
        <end position="424"/>
    </location>
</feature>
<feature type="compositionally biased region" description="Basic and acidic residues" evidence="1">
    <location>
        <begin position="438"/>
        <end position="449"/>
    </location>
</feature>